<evidence type="ECO:0008006" key="4">
    <source>
        <dbReference type="Google" id="ProtNLM"/>
    </source>
</evidence>
<dbReference type="Proteomes" id="UP000494116">
    <property type="component" value="Unassembled WGS sequence"/>
</dbReference>
<accession>A0ABM8KQL9</accession>
<evidence type="ECO:0000313" key="3">
    <source>
        <dbReference type="Proteomes" id="UP000494116"/>
    </source>
</evidence>
<feature type="chain" id="PRO_5046495465" description="Fimbrial-type adhesion domain-containing protein" evidence="1">
    <location>
        <begin position="29"/>
        <end position="203"/>
    </location>
</feature>
<evidence type="ECO:0000256" key="1">
    <source>
        <dbReference type="SAM" id="SignalP"/>
    </source>
</evidence>
<comment type="caution">
    <text evidence="2">The sequence shown here is derived from an EMBL/GenBank/DDBJ whole genome shotgun (WGS) entry which is preliminary data.</text>
</comment>
<evidence type="ECO:0000313" key="2">
    <source>
        <dbReference type="EMBL" id="CAB3651349.1"/>
    </source>
</evidence>
<sequence>MPRTTACRLPFRPLALAISALLLTGVLASDAIAQPAPRDQAPRTLPSIAPAGCMVVLGQPTVDYGHFTAGQLNRDTAHRYELEPRSVPLTVNCPTARAIALRVSGPARHDGAVRFAGAGAVGIVLRNVRVDGDETRIQNPDSPQGPQAQLTLRPGDTVVLEHRRVGRNLTAQIDVNPEVTDADVRVNDQTVWSAVVQFELVNP</sequence>
<dbReference type="EMBL" id="CADIJS010000001">
    <property type="protein sequence ID" value="CAB3651349.1"/>
    <property type="molecule type" value="Genomic_DNA"/>
</dbReference>
<protein>
    <recommendedName>
        <fullName evidence="4">Fimbrial-type adhesion domain-containing protein</fullName>
    </recommendedName>
</protein>
<organism evidence="2 3">
    <name type="scientific">Achromobacter piechaudii</name>
    <dbReference type="NCBI Taxonomy" id="72556"/>
    <lineage>
        <taxon>Bacteria</taxon>
        <taxon>Pseudomonadati</taxon>
        <taxon>Pseudomonadota</taxon>
        <taxon>Betaproteobacteria</taxon>
        <taxon>Burkholderiales</taxon>
        <taxon>Alcaligenaceae</taxon>
        <taxon>Achromobacter</taxon>
    </lineage>
</organism>
<keyword evidence="1" id="KW-0732">Signal</keyword>
<reference evidence="2 3" key="1">
    <citation type="submission" date="2020-04" db="EMBL/GenBank/DDBJ databases">
        <authorList>
            <person name="De Canck E."/>
        </authorList>
    </citation>
    <scope>NUCLEOTIDE SEQUENCE [LARGE SCALE GENOMIC DNA]</scope>
    <source>
        <strain evidence="2 3">LMG 1873</strain>
    </source>
</reference>
<keyword evidence="3" id="KW-1185">Reference proteome</keyword>
<proteinExistence type="predicted"/>
<name>A0ABM8KQL9_9BURK</name>
<gene>
    <name evidence="2" type="ORF">LMG1873_00076</name>
</gene>
<feature type="signal peptide" evidence="1">
    <location>
        <begin position="1"/>
        <end position="28"/>
    </location>
</feature>